<dbReference type="PANTHER" id="PTHR23407:SF1">
    <property type="entry name" value="5-FORMYLTETRAHYDROFOLATE CYCLO-LIGASE"/>
    <property type="match status" value="1"/>
</dbReference>
<evidence type="ECO:0000313" key="6">
    <source>
        <dbReference type="EMBL" id="VDC30003.1"/>
    </source>
</evidence>
<dbReference type="InterPro" id="IPR002698">
    <property type="entry name" value="FTHF_cligase"/>
</dbReference>
<dbReference type="InterPro" id="IPR037171">
    <property type="entry name" value="NagB/RpiA_transferase-like"/>
</dbReference>
<dbReference type="AlphaFoldDB" id="A0A3P5XF46"/>
<keyword evidence="5" id="KW-0479">Metal-binding</keyword>
<dbReference type="EC" id="6.3.3.2" evidence="5"/>
<dbReference type="GO" id="GO:0035999">
    <property type="term" value="P:tetrahydrofolate interconversion"/>
    <property type="evidence" value="ECO:0007669"/>
    <property type="project" value="TreeGrafter"/>
</dbReference>
<gene>
    <name evidence="6" type="ORF">XINFAN_02372</name>
</gene>
<dbReference type="EMBL" id="UXAW01000072">
    <property type="protein sequence ID" value="VDC30003.1"/>
    <property type="molecule type" value="Genomic_DNA"/>
</dbReference>
<feature type="binding site" evidence="4">
    <location>
        <position position="65"/>
    </location>
    <ligand>
        <name>substrate</name>
    </ligand>
</feature>
<protein>
    <recommendedName>
        <fullName evidence="5">5-formyltetrahydrofolate cyclo-ligase</fullName>
        <ecNumber evidence="5">6.3.3.2</ecNumber>
    </recommendedName>
</protein>
<keyword evidence="6" id="KW-0436">Ligase</keyword>
<comment type="similarity">
    <text evidence="1 5">Belongs to the 5-formyltetrahydrofolate cyclo-ligase family.</text>
</comment>
<keyword evidence="2 5" id="KW-0547">Nucleotide-binding</keyword>
<evidence type="ECO:0000256" key="1">
    <source>
        <dbReference type="ARBA" id="ARBA00010638"/>
    </source>
</evidence>
<evidence type="ECO:0000256" key="3">
    <source>
        <dbReference type="ARBA" id="ARBA00022840"/>
    </source>
</evidence>
<dbReference type="InterPro" id="IPR024185">
    <property type="entry name" value="FTHF_cligase-like_sf"/>
</dbReference>
<evidence type="ECO:0000256" key="4">
    <source>
        <dbReference type="PIRSR" id="PIRSR006806-1"/>
    </source>
</evidence>
<dbReference type="RefSeq" id="WP_233352197.1">
    <property type="nucleotide sequence ID" value="NZ_UXAW01000072.1"/>
</dbReference>
<evidence type="ECO:0000256" key="5">
    <source>
        <dbReference type="RuleBase" id="RU361279"/>
    </source>
</evidence>
<dbReference type="NCBIfam" id="TIGR02727">
    <property type="entry name" value="MTHFS_bact"/>
    <property type="match status" value="1"/>
</dbReference>
<dbReference type="Gene3D" id="3.40.50.10420">
    <property type="entry name" value="NagB/RpiA/CoA transferase-like"/>
    <property type="match status" value="1"/>
</dbReference>
<keyword evidence="5" id="KW-0460">Magnesium</keyword>
<name>A0A3P5XF46_9RHOB</name>
<comment type="catalytic activity">
    <reaction evidence="5">
        <text>(6S)-5-formyl-5,6,7,8-tetrahydrofolate + ATP = (6R)-5,10-methenyltetrahydrofolate + ADP + phosphate</text>
        <dbReference type="Rhea" id="RHEA:10488"/>
        <dbReference type="ChEBI" id="CHEBI:30616"/>
        <dbReference type="ChEBI" id="CHEBI:43474"/>
        <dbReference type="ChEBI" id="CHEBI:57455"/>
        <dbReference type="ChEBI" id="CHEBI:57457"/>
        <dbReference type="ChEBI" id="CHEBI:456216"/>
        <dbReference type="EC" id="6.3.3.2"/>
    </reaction>
</comment>
<dbReference type="GO" id="GO:0005524">
    <property type="term" value="F:ATP binding"/>
    <property type="evidence" value="ECO:0007669"/>
    <property type="project" value="UniProtKB-KW"/>
</dbReference>
<proteinExistence type="inferred from homology"/>
<dbReference type="SUPFAM" id="SSF100950">
    <property type="entry name" value="NagB/RpiA/CoA transferase-like"/>
    <property type="match status" value="1"/>
</dbReference>
<dbReference type="PANTHER" id="PTHR23407">
    <property type="entry name" value="ATPASE INHIBITOR/5-FORMYLTETRAHYDROFOLATE CYCLO-LIGASE"/>
    <property type="match status" value="1"/>
</dbReference>
<dbReference type="GO" id="GO:0009396">
    <property type="term" value="P:folic acid-containing compound biosynthetic process"/>
    <property type="evidence" value="ECO:0007669"/>
    <property type="project" value="TreeGrafter"/>
</dbReference>
<dbReference type="Pfam" id="PF01812">
    <property type="entry name" value="5-FTHF_cyc-lig"/>
    <property type="match status" value="1"/>
</dbReference>
<organism evidence="6 7">
    <name type="scientific">Pseudogemmobacter humi</name>
    <dbReference type="NCBI Taxonomy" id="2483812"/>
    <lineage>
        <taxon>Bacteria</taxon>
        <taxon>Pseudomonadati</taxon>
        <taxon>Pseudomonadota</taxon>
        <taxon>Alphaproteobacteria</taxon>
        <taxon>Rhodobacterales</taxon>
        <taxon>Paracoccaceae</taxon>
        <taxon>Pseudogemmobacter</taxon>
    </lineage>
</organism>
<dbReference type="Proteomes" id="UP000277498">
    <property type="component" value="Unassembled WGS sequence"/>
</dbReference>
<dbReference type="PIRSF" id="PIRSF006806">
    <property type="entry name" value="FTHF_cligase"/>
    <property type="match status" value="1"/>
</dbReference>
<reference evidence="6 7" key="1">
    <citation type="submission" date="2018-11" db="EMBL/GenBank/DDBJ databases">
        <authorList>
            <person name="Criscuolo A."/>
        </authorList>
    </citation>
    <scope>NUCLEOTIDE SEQUENCE [LARGE SCALE GENOMIC DNA]</scope>
    <source>
        <strain evidence="6">ACIP111625</strain>
    </source>
</reference>
<accession>A0A3P5XF46</accession>
<keyword evidence="7" id="KW-1185">Reference proteome</keyword>
<evidence type="ECO:0000256" key="2">
    <source>
        <dbReference type="ARBA" id="ARBA00022741"/>
    </source>
</evidence>
<sequence>MTPDQVPAWRKAERERLLAERAARPLAARQDEAAALARHLDALLAARFSGPAGLVVSGYWPIKSEPDLRPWLTALHQQGARTALPVVETRAAPLVFRPWAPGAAMERGHWNILVPADPAHIIPQVTLAPLVGWDRQGYRLGYGGGYFDRTLAALAPRPLVIGVGSQAAEIETIHPQPHDIPLDAIVTGEGVQVLRG</sequence>
<dbReference type="GO" id="GO:0030272">
    <property type="term" value="F:5-formyltetrahydrofolate cyclo-ligase activity"/>
    <property type="evidence" value="ECO:0007669"/>
    <property type="project" value="UniProtKB-EC"/>
</dbReference>
<evidence type="ECO:0000313" key="7">
    <source>
        <dbReference type="Proteomes" id="UP000277498"/>
    </source>
</evidence>
<keyword evidence="3 5" id="KW-0067">ATP-binding</keyword>
<dbReference type="GO" id="GO:0046872">
    <property type="term" value="F:metal ion binding"/>
    <property type="evidence" value="ECO:0007669"/>
    <property type="project" value="UniProtKB-KW"/>
</dbReference>
<comment type="cofactor">
    <cofactor evidence="5">
        <name>Mg(2+)</name>
        <dbReference type="ChEBI" id="CHEBI:18420"/>
    </cofactor>
</comment>